<feature type="domain" description="Glucose-methanol-choline oxidoreductase N-terminal" evidence="6">
    <location>
        <begin position="188"/>
        <end position="364"/>
    </location>
</feature>
<dbReference type="Pfam" id="PF00732">
    <property type="entry name" value="GMC_oxred_N"/>
    <property type="match status" value="1"/>
</dbReference>
<name>A0A368VLF0_9BACL</name>
<organism evidence="8 9">
    <name type="scientific">Paenibacillus prosopidis</name>
    <dbReference type="NCBI Taxonomy" id="630520"/>
    <lineage>
        <taxon>Bacteria</taxon>
        <taxon>Bacillati</taxon>
        <taxon>Bacillota</taxon>
        <taxon>Bacilli</taxon>
        <taxon>Bacillales</taxon>
        <taxon>Paenibacillaceae</taxon>
        <taxon>Paenibacillus</taxon>
    </lineage>
</organism>
<dbReference type="GO" id="GO:0016614">
    <property type="term" value="F:oxidoreductase activity, acting on CH-OH group of donors"/>
    <property type="evidence" value="ECO:0007669"/>
    <property type="project" value="InterPro"/>
</dbReference>
<sequence>MNYFADCAAVIRKEVITIRIYIANDGHTLRYIAGQNQVDVTELLSLNPNIQDPDQNIGGIPLKLPPLVKSGMKPKIVPPVCPPDPPTGYLDQWIPLTPLEQMEQTEYDVLIIGTGAGGSAVLWRLCEQLGASGKRIGIIDAGDLLLPMHAQNIPTLDLERFRQLFTNPKISIPIGKRIPDFPAATLLHALGGRTLFWSGVSPRMHESVLRKWPVTLKEMSYYYNVAEEIMNITRDYTKGSSVTEVLVKRLREGGFTEASGLPMAVDLETTKYGRIHSNVFYSAMNLFAYSLNQSSFDLAVNARAVKVLHEKGRVVGVEVMNPNKKSFFLKAKNVVVSAGALETPQILLNSGIQGGAIGHFLTNHSFIMAHGVLNRADFSELLGTLGILIPQTDAQPLQIQLYGPGDYFWYSYEEEPLHKELGVRFEGFGIVESRYENQVYLNPNLRNEYGVPKIQINFSYSEKDKEIIQKVAQTVKQVSEIIKAPLISNGGKAEICLMPPGQDNHVSGTCRMSDDSCDGGTNRYGEVFCMAGLFVADNSVLPPIGASNPTLTTIALAIRTADYIITKL</sequence>
<comment type="similarity">
    <text evidence="2">Belongs to the GMC oxidoreductase family.</text>
</comment>
<protein>
    <submittedName>
        <fullName evidence="8">Choline dehydrogenase-like flavoprotein</fullName>
    </submittedName>
</protein>
<dbReference type="EMBL" id="QPJD01000017">
    <property type="protein sequence ID" value="RCW42348.1"/>
    <property type="molecule type" value="Genomic_DNA"/>
</dbReference>
<dbReference type="GO" id="GO:0050660">
    <property type="term" value="F:flavin adenine dinucleotide binding"/>
    <property type="evidence" value="ECO:0007669"/>
    <property type="project" value="InterPro"/>
</dbReference>
<dbReference type="SUPFAM" id="SSF51905">
    <property type="entry name" value="FAD/NAD(P)-binding domain"/>
    <property type="match status" value="1"/>
</dbReference>
<dbReference type="InterPro" id="IPR036188">
    <property type="entry name" value="FAD/NAD-bd_sf"/>
</dbReference>
<evidence type="ECO:0000256" key="4">
    <source>
        <dbReference type="ARBA" id="ARBA00022827"/>
    </source>
</evidence>
<comment type="cofactor">
    <cofactor evidence="1">
        <name>FAD</name>
        <dbReference type="ChEBI" id="CHEBI:57692"/>
    </cofactor>
</comment>
<comment type="caution">
    <text evidence="8">The sequence shown here is derived from an EMBL/GenBank/DDBJ whole genome shotgun (WGS) entry which is preliminary data.</text>
</comment>
<dbReference type="Pfam" id="PF05199">
    <property type="entry name" value="GMC_oxred_C"/>
    <property type="match status" value="1"/>
</dbReference>
<dbReference type="Gene3D" id="3.50.50.60">
    <property type="entry name" value="FAD/NAD(P)-binding domain"/>
    <property type="match status" value="2"/>
</dbReference>
<keyword evidence="3" id="KW-0285">Flavoprotein</keyword>
<keyword evidence="9" id="KW-1185">Reference proteome</keyword>
<dbReference type="PANTHER" id="PTHR42784">
    <property type="entry name" value="PYRANOSE 2-OXIDASE"/>
    <property type="match status" value="1"/>
</dbReference>
<evidence type="ECO:0000313" key="9">
    <source>
        <dbReference type="Proteomes" id="UP000252415"/>
    </source>
</evidence>
<dbReference type="AlphaFoldDB" id="A0A368VLF0"/>
<keyword evidence="4" id="KW-0274">FAD</keyword>
<evidence type="ECO:0000313" key="8">
    <source>
        <dbReference type="EMBL" id="RCW42348.1"/>
    </source>
</evidence>
<evidence type="ECO:0000256" key="2">
    <source>
        <dbReference type="ARBA" id="ARBA00010790"/>
    </source>
</evidence>
<evidence type="ECO:0000256" key="3">
    <source>
        <dbReference type="ARBA" id="ARBA00022630"/>
    </source>
</evidence>
<accession>A0A368VLF0</accession>
<dbReference type="PANTHER" id="PTHR42784:SF1">
    <property type="entry name" value="PYRANOSE 2-OXIDASE"/>
    <property type="match status" value="1"/>
</dbReference>
<evidence type="ECO:0000256" key="1">
    <source>
        <dbReference type="ARBA" id="ARBA00001974"/>
    </source>
</evidence>
<feature type="domain" description="Glucose-methanol-choline oxidoreductase C-terminal" evidence="7">
    <location>
        <begin position="436"/>
        <end position="557"/>
    </location>
</feature>
<evidence type="ECO:0000259" key="6">
    <source>
        <dbReference type="Pfam" id="PF00732"/>
    </source>
</evidence>
<evidence type="ECO:0000259" key="7">
    <source>
        <dbReference type="Pfam" id="PF05199"/>
    </source>
</evidence>
<proteinExistence type="inferred from homology"/>
<reference evidence="8 9" key="1">
    <citation type="submission" date="2018-07" db="EMBL/GenBank/DDBJ databases">
        <title>Genomic Encyclopedia of Type Strains, Phase III (KMG-III): the genomes of soil and plant-associated and newly described type strains.</title>
        <authorList>
            <person name="Whitman W."/>
        </authorList>
    </citation>
    <scope>NUCLEOTIDE SEQUENCE [LARGE SCALE GENOMIC DNA]</scope>
    <source>
        <strain evidence="8 9">CECT 7506</strain>
    </source>
</reference>
<gene>
    <name evidence="8" type="ORF">DFP97_11772</name>
</gene>
<dbReference type="InterPro" id="IPR051473">
    <property type="entry name" value="P2Ox-like"/>
</dbReference>
<evidence type="ECO:0000256" key="5">
    <source>
        <dbReference type="ARBA" id="ARBA00023002"/>
    </source>
</evidence>
<dbReference type="Proteomes" id="UP000252415">
    <property type="component" value="Unassembled WGS sequence"/>
</dbReference>
<dbReference type="InterPro" id="IPR007867">
    <property type="entry name" value="GMC_OxRtase_C"/>
</dbReference>
<dbReference type="InterPro" id="IPR000172">
    <property type="entry name" value="GMC_OxRdtase_N"/>
</dbReference>
<dbReference type="SUPFAM" id="SSF54373">
    <property type="entry name" value="FAD-linked reductases, C-terminal domain"/>
    <property type="match status" value="1"/>
</dbReference>
<keyword evidence="5" id="KW-0560">Oxidoreductase</keyword>